<reference evidence="2" key="1">
    <citation type="submission" date="2014-07" db="EMBL/GenBank/DDBJ databases">
        <authorList>
            <person name="Martin A.A"/>
            <person name="De Silva N."/>
        </authorList>
    </citation>
    <scope>NUCLEOTIDE SEQUENCE</scope>
</reference>
<name>A0A0K0FW00_STRVS</name>
<sequence>MARTVRKLLTSESSNSTATTKSSGRNSSKDISPIRDEATYDTTTFSDIDSVLIDDSGYLGGESANVDSTVLGCKCSSSKASASTNSLKYKVSSRSRRCNSRKDTFVPDDSSDLFSLTETLAEDEESGGEEGDVTKNDVDATYVVKSREEDIEGNNPLSTPLAESTRIGGNSYAGSRGSLSDLSCRSLYVIEEVDEVTTKSDERRSKKSDGSWKSARGSSNSMTFNDTEVTDTKTSVSGKSCKQRNSRKEDPGFLSQDINTAKEVLFERIKEVYEATKMEEKEKGRSLTELEMEEFQLKIKKVAESYCIDFLKLKL</sequence>
<evidence type="ECO:0000256" key="1">
    <source>
        <dbReference type="SAM" id="MobiDB-lite"/>
    </source>
</evidence>
<dbReference type="Proteomes" id="UP000035680">
    <property type="component" value="Unassembled WGS sequence"/>
</dbReference>
<keyword evidence="2" id="KW-1185">Reference proteome</keyword>
<feature type="region of interest" description="Disordered" evidence="1">
    <location>
        <begin position="1"/>
        <end position="35"/>
    </location>
</feature>
<evidence type="ECO:0000313" key="3">
    <source>
        <dbReference type="WBParaSite" id="SVE_1651800.1"/>
    </source>
</evidence>
<feature type="compositionally biased region" description="Basic and acidic residues" evidence="1">
    <location>
        <begin position="196"/>
        <end position="210"/>
    </location>
</feature>
<feature type="compositionally biased region" description="Polar residues" evidence="1">
    <location>
        <begin position="216"/>
        <end position="240"/>
    </location>
</feature>
<dbReference type="WBParaSite" id="SVE_1651800.1">
    <property type="protein sequence ID" value="SVE_1651800.1"/>
    <property type="gene ID" value="SVE_1651800"/>
</dbReference>
<dbReference type="AlphaFoldDB" id="A0A0K0FW00"/>
<evidence type="ECO:0000313" key="2">
    <source>
        <dbReference type="Proteomes" id="UP000035680"/>
    </source>
</evidence>
<protein>
    <submittedName>
        <fullName evidence="3">Suppressor protein SRP40-like</fullName>
    </submittedName>
</protein>
<proteinExistence type="predicted"/>
<feature type="compositionally biased region" description="Polar residues" evidence="1">
    <location>
        <begin position="10"/>
        <end position="30"/>
    </location>
</feature>
<organism evidence="2 3">
    <name type="scientific">Strongyloides venezuelensis</name>
    <name type="common">Threadworm</name>
    <dbReference type="NCBI Taxonomy" id="75913"/>
    <lineage>
        <taxon>Eukaryota</taxon>
        <taxon>Metazoa</taxon>
        <taxon>Ecdysozoa</taxon>
        <taxon>Nematoda</taxon>
        <taxon>Chromadorea</taxon>
        <taxon>Rhabditida</taxon>
        <taxon>Tylenchina</taxon>
        <taxon>Panagrolaimomorpha</taxon>
        <taxon>Strongyloidoidea</taxon>
        <taxon>Strongyloididae</taxon>
        <taxon>Strongyloides</taxon>
    </lineage>
</organism>
<accession>A0A0K0FW00</accession>
<reference evidence="3" key="2">
    <citation type="submission" date="2015-08" db="UniProtKB">
        <authorList>
            <consortium name="WormBaseParasite"/>
        </authorList>
    </citation>
    <scope>IDENTIFICATION</scope>
</reference>
<feature type="region of interest" description="Disordered" evidence="1">
    <location>
        <begin position="195"/>
        <end position="254"/>
    </location>
</feature>